<dbReference type="VEuPathDB" id="FungiDB:Z518_10589"/>
<dbReference type="RefSeq" id="XP_013267586.1">
    <property type="nucleotide sequence ID" value="XM_013412132.1"/>
</dbReference>
<dbReference type="HOGENOM" id="CLU_2455975_0_0_1"/>
<keyword evidence="2" id="KW-1185">Reference proteome</keyword>
<accession>A0A0D2IUQ5</accession>
<protein>
    <submittedName>
        <fullName evidence="1">Uncharacterized protein</fullName>
    </submittedName>
</protein>
<evidence type="ECO:0000313" key="1">
    <source>
        <dbReference type="EMBL" id="KIX00450.1"/>
    </source>
</evidence>
<organism evidence="1 2">
    <name type="scientific">Rhinocladiella mackenziei CBS 650.93</name>
    <dbReference type="NCBI Taxonomy" id="1442369"/>
    <lineage>
        <taxon>Eukaryota</taxon>
        <taxon>Fungi</taxon>
        <taxon>Dikarya</taxon>
        <taxon>Ascomycota</taxon>
        <taxon>Pezizomycotina</taxon>
        <taxon>Eurotiomycetes</taxon>
        <taxon>Chaetothyriomycetidae</taxon>
        <taxon>Chaetothyriales</taxon>
        <taxon>Herpotrichiellaceae</taxon>
        <taxon>Rhinocladiella</taxon>
    </lineage>
</organism>
<reference evidence="1 2" key="1">
    <citation type="submission" date="2015-01" db="EMBL/GenBank/DDBJ databases">
        <title>The Genome Sequence of Rhinocladiella mackenzie CBS 650.93.</title>
        <authorList>
            <consortium name="The Broad Institute Genomics Platform"/>
            <person name="Cuomo C."/>
            <person name="de Hoog S."/>
            <person name="Gorbushina A."/>
            <person name="Stielow B."/>
            <person name="Teixiera M."/>
            <person name="Abouelleil A."/>
            <person name="Chapman S.B."/>
            <person name="Priest M."/>
            <person name="Young S.K."/>
            <person name="Wortman J."/>
            <person name="Nusbaum C."/>
            <person name="Birren B."/>
        </authorList>
    </citation>
    <scope>NUCLEOTIDE SEQUENCE [LARGE SCALE GENOMIC DNA]</scope>
    <source>
        <strain evidence="1 2">CBS 650.93</strain>
    </source>
</reference>
<dbReference type="EMBL" id="KN847483">
    <property type="protein sequence ID" value="KIX00450.1"/>
    <property type="molecule type" value="Genomic_DNA"/>
</dbReference>
<dbReference type="Proteomes" id="UP000053617">
    <property type="component" value="Unassembled WGS sequence"/>
</dbReference>
<evidence type="ECO:0000313" key="2">
    <source>
        <dbReference type="Proteomes" id="UP000053617"/>
    </source>
</evidence>
<name>A0A0D2IUQ5_9EURO</name>
<proteinExistence type="predicted"/>
<gene>
    <name evidence="1" type="ORF">Z518_10589</name>
</gene>
<dbReference type="AlphaFoldDB" id="A0A0D2IUQ5"/>
<sequence length="89" mass="9889">MKKHKFRGVSPTFDDITVELIVACKMIENFLDKSLPESPPIPHLVGISTWAMRSRQTVWIAGGRAAGPYLDSSSLNLRKRDLKAVGNHS</sequence>
<dbReference type="GeneID" id="25298660"/>